<protein>
    <submittedName>
        <fullName evidence="2">Uncharacterized protein</fullName>
    </submittedName>
</protein>
<feature type="transmembrane region" description="Helical" evidence="1">
    <location>
        <begin position="53"/>
        <end position="77"/>
    </location>
</feature>
<feature type="transmembrane region" description="Helical" evidence="1">
    <location>
        <begin position="20"/>
        <end position="41"/>
    </location>
</feature>
<feature type="non-terminal residue" evidence="2">
    <location>
        <position position="82"/>
    </location>
</feature>
<accession>A0A2H0YSR3</accession>
<comment type="caution">
    <text evidence="2">The sequence shown here is derived from an EMBL/GenBank/DDBJ whole genome shotgun (WGS) entry which is preliminary data.</text>
</comment>
<evidence type="ECO:0000256" key="1">
    <source>
        <dbReference type="SAM" id="Phobius"/>
    </source>
</evidence>
<proteinExistence type="predicted"/>
<gene>
    <name evidence="2" type="ORF">COT25_02745</name>
</gene>
<dbReference type="EMBL" id="PEXV01000092">
    <property type="protein sequence ID" value="PIS41500.1"/>
    <property type="molecule type" value="Genomic_DNA"/>
</dbReference>
<keyword evidence="1" id="KW-1133">Transmembrane helix</keyword>
<evidence type="ECO:0000313" key="2">
    <source>
        <dbReference type="EMBL" id="PIS41500.1"/>
    </source>
</evidence>
<dbReference type="Proteomes" id="UP000228711">
    <property type="component" value="Unassembled WGS sequence"/>
</dbReference>
<evidence type="ECO:0000313" key="3">
    <source>
        <dbReference type="Proteomes" id="UP000228711"/>
    </source>
</evidence>
<sequence length="82" mass="9053">MEGIQDRKNTTEQTHCRSVLTYPFLHSLGVVVYVALVALLMNNANNLFGTEDNIFTIIIVLLLFTISAAIVGSLIFAKPIML</sequence>
<reference evidence="3" key="1">
    <citation type="submission" date="2017-09" db="EMBL/GenBank/DDBJ databases">
        <title>Depth-based differentiation of microbial function through sediment-hosted aquifers and enrichment of novel symbionts in the deep terrestrial subsurface.</title>
        <authorList>
            <person name="Probst A.J."/>
            <person name="Ladd B."/>
            <person name="Jarett J.K."/>
            <person name="Geller-Mcgrath D.E."/>
            <person name="Sieber C.M.K."/>
            <person name="Emerson J.B."/>
            <person name="Anantharaman K."/>
            <person name="Thomas B.C."/>
            <person name="Malmstrom R."/>
            <person name="Stieglmeier M."/>
            <person name="Klingl A."/>
            <person name="Woyke T."/>
            <person name="Ryan C.M."/>
            <person name="Banfield J.F."/>
        </authorList>
    </citation>
    <scope>NUCLEOTIDE SEQUENCE [LARGE SCALE GENOMIC DNA]</scope>
</reference>
<name>A0A2H0YSR3_9BACT</name>
<keyword evidence="1" id="KW-0472">Membrane</keyword>
<keyword evidence="1" id="KW-0812">Transmembrane</keyword>
<dbReference type="AlphaFoldDB" id="A0A2H0YSR3"/>
<organism evidence="2 3">
    <name type="scientific">Candidatus Kerfeldbacteria bacterium CG08_land_8_20_14_0_20_42_7</name>
    <dbReference type="NCBI Taxonomy" id="2014245"/>
    <lineage>
        <taxon>Bacteria</taxon>
        <taxon>Candidatus Kerfeldiibacteriota</taxon>
    </lineage>
</organism>